<evidence type="ECO:0000313" key="2">
    <source>
        <dbReference type="Proteomes" id="UP000070133"/>
    </source>
</evidence>
<organism evidence="1 2">
    <name type="scientific">Pseudocercospora eumusae</name>
    <dbReference type="NCBI Taxonomy" id="321146"/>
    <lineage>
        <taxon>Eukaryota</taxon>
        <taxon>Fungi</taxon>
        <taxon>Dikarya</taxon>
        <taxon>Ascomycota</taxon>
        <taxon>Pezizomycotina</taxon>
        <taxon>Dothideomycetes</taxon>
        <taxon>Dothideomycetidae</taxon>
        <taxon>Mycosphaerellales</taxon>
        <taxon>Mycosphaerellaceae</taxon>
        <taxon>Pseudocercospora</taxon>
    </lineage>
</organism>
<reference evidence="1 2" key="1">
    <citation type="submission" date="2015-07" db="EMBL/GenBank/DDBJ databases">
        <title>Comparative genomics of the Sigatoka disease complex on banana suggests a link between parallel evolutionary changes in Pseudocercospora fijiensis and Pseudocercospora eumusae and increased virulence on the banana host.</title>
        <authorList>
            <person name="Chang T.-C."/>
            <person name="Salvucci A."/>
            <person name="Crous P.W."/>
            <person name="Stergiopoulos I."/>
        </authorList>
    </citation>
    <scope>NUCLEOTIDE SEQUENCE [LARGE SCALE GENOMIC DNA]</scope>
    <source>
        <strain evidence="1 2">CBS 114824</strain>
    </source>
</reference>
<sequence length="69" mass="7481">MMRCSLRCQKPASIVDQLTTLAVSAQNNLGVGAVVHCSCNERSHLLRSIAVAAGKKPEDVCCVIDLWLR</sequence>
<protein>
    <submittedName>
        <fullName evidence="1">Uncharacterized protein</fullName>
    </submittedName>
</protein>
<gene>
    <name evidence="1" type="ORF">AC578_5934</name>
</gene>
<proteinExistence type="predicted"/>
<comment type="caution">
    <text evidence="1">The sequence shown here is derived from an EMBL/GenBank/DDBJ whole genome shotgun (WGS) entry which is preliminary data.</text>
</comment>
<keyword evidence="2" id="KW-1185">Reference proteome</keyword>
<accession>A0A139HIF5</accession>
<dbReference type="EMBL" id="LFZN01000045">
    <property type="protein sequence ID" value="KXT02139.1"/>
    <property type="molecule type" value="Genomic_DNA"/>
</dbReference>
<dbReference type="Proteomes" id="UP000070133">
    <property type="component" value="Unassembled WGS sequence"/>
</dbReference>
<dbReference type="OrthoDB" id="2975078at2759"/>
<evidence type="ECO:0000313" key="1">
    <source>
        <dbReference type="EMBL" id="KXT02139.1"/>
    </source>
</evidence>
<name>A0A139HIF5_9PEZI</name>
<dbReference type="AlphaFoldDB" id="A0A139HIF5"/>